<dbReference type="Pfam" id="PF01531">
    <property type="entry name" value="Glyco_transf_11"/>
    <property type="match status" value="1"/>
</dbReference>
<evidence type="ECO:0000256" key="3">
    <source>
        <dbReference type="RuleBase" id="RU363129"/>
    </source>
</evidence>
<accession>C1BMY8</accession>
<dbReference type="AlphaFoldDB" id="C1BMY8"/>
<dbReference type="PANTHER" id="PTHR11927:SF9">
    <property type="entry name" value="L-FUCOSYLTRANSFERASE"/>
    <property type="match status" value="1"/>
</dbReference>
<proteinExistence type="evidence at transcript level"/>
<gene>
    <name evidence="5" type="primary">FUT1</name>
</gene>
<comment type="subcellular location">
    <subcellularLocation>
        <location evidence="3">Golgi apparatus</location>
        <location evidence="3">Golgi stack membrane</location>
        <topology evidence="3">Single-pass type II membrane protein</topology>
    </subcellularLocation>
</comment>
<dbReference type="GO" id="GO:0032580">
    <property type="term" value="C:Golgi cisterna membrane"/>
    <property type="evidence" value="ECO:0007669"/>
    <property type="project" value="UniProtKB-SubCell"/>
</dbReference>
<keyword evidence="3" id="KW-0735">Signal-anchor</keyword>
<keyword evidence="2 3" id="KW-0808">Transferase</keyword>
<feature type="chain" id="PRO_5002907466" description="L-Fucosyltransferase" evidence="4">
    <location>
        <begin position="21"/>
        <end position="391"/>
    </location>
</feature>
<evidence type="ECO:0000256" key="4">
    <source>
        <dbReference type="SAM" id="SignalP"/>
    </source>
</evidence>
<keyword evidence="1 3" id="KW-0328">Glycosyltransferase</keyword>
<keyword evidence="3" id="KW-0333">Golgi apparatus</keyword>
<evidence type="ECO:0000313" key="5">
    <source>
        <dbReference type="EMBL" id="ACO10391.1"/>
    </source>
</evidence>
<evidence type="ECO:0000256" key="2">
    <source>
        <dbReference type="ARBA" id="ARBA00022679"/>
    </source>
</evidence>
<comment type="pathway">
    <text evidence="3">Protein modification; protein glycosylation.</text>
</comment>
<keyword evidence="3" id="KW-0325">Glycoprotein</keyword>
<dbReference type="GO" id="GO:0005975">
    <property type="term" value="P:carbohydrate metabolic process"/>
    <property type="evidence" value="ECO:0007669"/>
    <property type="project" value="InterPro"/>
</dbReference>
<dbReference type="EMBL" id="BT075967">
    <property type="protein sequence ID" value="ACO10391.1"/>
    <property type="molecule type" value="mRNA"/>
</dbReference>
<name>C1BMY8_CALRO</name>
<protein>
    <recommendedName>
        <fullName evidence="3">L-Fucosyltransferase</fullName>
        <ecNumber evidence="3">2.4.1.-</ecNumber>
    </recommendedName>
</protein>
<organism evidence="5">
    <name type="scientific">Caligus rogercresseyi</name>
    <name type="common">Sea louse</name>
    <dbReference type="NCBI Taxonomy" id="217165"/>
    <lineage>
        <taxon>Eukaryota</taxon>
        <taxon>Metazoa</taxon>
        <taxon>Ecdysozoa</taxon>
        <taxon>Arthropoda</taxon>
        <taxon>Crustacea</taxon>
        <taxon>Multicrustacea</taxon>
        <taxon>Hexanauplia</taxon>
        <taxon>Copepoda</taxon>
        <taxon>Siphonostomatoida</taxon>
        <taxon>Caligidae</taxon>
        <taxon>Caligus</taxon>
    </lineage>
</organism>
<dbReference type="InterPro" id="IPR002516">
    <property type="entry name" value="Glyco_trans_11"/>
</dbReference>
<dbReference type="UniPathway" id="UPA00378"/>
<keyword evidence="3" id="KW-0812">Transmembrane</keyword>
<feature type="signal peptide" evidence="4">
    <location>
        <begin position="1"/>
        <end position="20"/>
    </location>
</feature>
<dbReference type="PANTHER" id="PTHR11927">
    <property type="entry name" value="GALACTOSIDE 2-L-FUCOSYLTRANSFERASE"/>
    <property type="match status" value="1"/>
</dbReference>
<dbReference type="GO" id="GO:0008107">
    <property type="term" value="F:galactoside 2-alpha-L-fucosyltransferase activity"/>
    <property type="evidence" value="ECO:0007669"/>
    <property type="project" value="InterPro"/>
</dbReference>
<keyword evidence="4" id="KW-0732">Signal</keyword>
<dbReference type="CDD" id="cd11301">
    <property type="entry name" value="Fut1_Fut2_like"/>
    <property type="match status" value="1"/>
</dbReference>
<reference evidence="5" key="1">
    <citation type="submission" date="2009-03" db="EMBL/GenBank/DDBJ databases">
        <title>Caligus rogercresseyi ESTs and full-length cDNAs.</title>
        <authorList>
            <person name="Yasuike M."/>
            <person name="von Schalburg K."/>
            <person name="Cooper G."/>
            <person name="Leong J."/>
            <person name="Jones S.R.M."/>
            <person name="Koop B.F."/>
        </authorList>
    </citation>
    <scope>NUCLEOTIDE SEQUENCE</scope>
    <source>
        <tissue evidence="5">Whole body</tissue>
    </source>
</reference>
<evidence type="ECO:0000256" key="1">
    <source>
        <dbReference type="ARBA" id="ARBA00022676"/>
    </source>
</evidence>
<sequence length="391" mass="45126">MRLLFIALLLLINAFHTSYSSSERALPSECIPETFLGHLQKGTWNCVCESLESIKGNLDKKTVITMQVPGRLGNRMLVFALMLAFKRVLGLRAYLHSNVLEDINHYFPSATQIPSLERHFCLPFEAWDYMMPEVQSLNATELSRGHTIAFWTKLRLMDSILNERLQLMDFLKKVEPELRRTFVFKEDIQNYVSLLIQQARDSYKENYLRRKKKKHKKPPNLERLNITLVGVHVRKRDADVSMVNRYNLPKLSPSYYLEAMHLYQKKFKNVIFMVVSDEMKWVEDNLLPRRGSAFIYPAGHGHVNCRTSVALDLALLAACHHTILSYGTFSFWGGWLSGGHRILPNHVFDVTPMNDPFDNTLNSFRLPDVGTLGLSNEQKMSLGRSSFKDID</sequence>
<dbReference type="EC" id="2.4.1.-" evidence="3"/>
<comment type="similarity">
    <text evidence="3">Belongs to the glycosyltransferase 11 family.</text>
</comment>